<name>A0A7C0VAT3_UNCW3</name>
<dbReference type="AlphaFoldDB" id="A0A7C0VAT3"/>
<feature type="transmembrane region" description="Helical" evidence="1">
    <location>
        <begin position="47"/>
        <end position="66"/>
    </location>
</feature>
<sequence length="72" mass="8174">MIWVSIFLFLIGIAGCFVNFLPGITLVFAGIFFYGFFEGFRQVTKNYILVLLLITTIVVFADTITLRKGIFL</sequence>
<keyword evidence="1" id="KW-1133">Transmembrane helix</keyword>
<dbReference type="EMBL" id="DQWE01000230">
    <property type="protein sequence ID" value="HDI83092.1"/>
    <property type="molecule type" value="Genomic_DNA"/>
</dbReference>
<organism evidence="2">
    <name type="scientific">candidate division WOR-3 bacterium</name>
    <dbReference type="NCBI Taxonomy" id="2052148"/>
    <lineage>
        <taxon>Bacteria</taxon>
        <taxon>Bacteria division WOR-3</taxon>
    </lineage>
</organism>
<feature type="transmembrane region" description="Helical" evidence="1">
    <location>
        <begin position="6"/>
        <end position="35"/>
    </location>
</feature>
<evidence type="ECO:0000313" key="2">
    <source>
        <dbReference type="EMBL" id="HDI83092.1"/>
    </source>
</evidence>
<keyword evidence="1" id="KW-0472">Membrane</keyword>
<comment type="caution">
    <text evidence="2">The sequence shown here is derived from an EMBL/GenBank/DDBJ whole genome shotgun (WGS) entry which is preliminary data.</text>
</comment>
<protein>
    <recommendedName>
        <fullName evidence="3">DUF456 domain-containing protein</fullName>
    </recommendedName>
</protein>
<proteinExistence type="predicted"/>
<reference evidence="2" key="1">
    <citation type="journal article" date="2020" name="mSystems">
        <title>Genome- and Community-Level Interaction Insights into Carbon Utilization and Element Cycling Functions of Hydrothermarchaeota in Hydrothermal Sediment.</title>
        <authorList>
            <person name="Zhou Z."/>
            <person name="Liu Y."/>
            <person name="Xu W."/>
            <person name="Pan J."/>
            <person name="Luo Z.H."/>
            <person name="Li M."/>
        </authorList>
    </citation>
    <scope>NUCLEOTIDE SEQUENCE [LARGE SCALE GENOMIC DNA]</scope>
    <source>
        <strain evidence="2">HyVt-102</strain>
    </source>
</reference>
<gene>
    <name evidence="2" type="ORF">ENF18_04805</name>
</gene>
<keyword evidence="1" id="KW-0812">Transmembrane</keyword>
<dbReference type="Proteomes" id="UP000885847">
    <property type="component" value="Unassembled WGS sequence"/>
</dbReference>
<feature type="non-terminal residue" evidence="2">
    <location>
        <position position="72"/>
    </location>
</feature>
<accession>A0A7C0VAT3</accession>
<evidence type="ECO:0008006" key="3">
    <source>
        <dbReference type="Google" id="ProtNLM"/>
    </source>
</evidence>
<evidence type="ECO:0000256" key="1">
    <source>
        <dbReference type="SAM" id="Phobius"/>
    </source>
</evidence>